<sequence length="20" mass="1922">MAGEALAYVQGSGLKASAVV</sequence>
<protein>
    <submittedName>
        <fullName evidence="1">Uncharacterized protein</fullName>
    </submittedName>
</protein>
<gene>
    <name evidence="1" type="ORF">HLUCCO17_05280</name>
</gene>
<feature type="non-terminal residue" evidence="1">
    <location>
        <position position="20"/>
    </location>
</feature>
<proteinExistence type="predicted"/>
<dbReference type="Proteomes" id="UP000050497">
    <property type="component" value="Unassembled WGS sequence"/>
</dbReference>
<comment type="caution">
    <text evidence="1">The sequence shown here is derived from an EMBL/GenBank/DDBJ whole genome shotgun (WGS) entry which is preliminary data.</text>
</comment>
<accession>A0A0P8BQT9</accession>
<dbReference type="EMBL" id="LJSX01000005">
    <property type="protein sequence ID" value="KPQ11894.1"/>
    <property type="molecule type" value="Genomic_DNA"/>
</dbReference>
<organism evidence="1 2">
    <name type="scientific">Saliniramus fredricksonii</name>
    <dbReference type="NCBI Taxonomy" id="1653334"/>
    <lineage>
        <taxon>Bacteria</taxon>
        <taxon>Pseudomonadati</taxon>
        <taxon>Pseudomonadota</taxon>
        <taxon>Alphaproteobacteria</taxon>
        <taxon>Hyphomicrobiales</taxon>
        <taxon>Salinarimonadaceae</taxon>
        <taxon>Saliniramus</taxon>
    </lineage>
</organism>
<evidence type="ECO:0000313" key="2">
    <source>
        <dbReference type="Proteomes" id="UP000050497"/>
    </source>
</evidence>
<reference evidence="1 2" key="1">
    <citation type="submission" date="2015-09" db="EMBL/GenBank/DDBJ databases">
        <title>Identification and resolution of microdiversity through metagenomic sequencing of parallel consortia.</title>
        <authorList>
            <person name="Nelson W.C."/>
            <person name="Romine M.F."/>
            <person name="Lindemann S.R."/>
        </authorList>
    </citation>
    <scope>NUCLEOTIDE SEQUENCE [LARGE SCALE GENOMIC DNA]</scope>
    <source>
        <strain evidence="1">HL-109</strain>
    </source>
</reference>
<dbReference type="AlphaFoldDB" id="A0A0P8BQT9"/>
<evidence type="ECO:0000313" key="1">
    <source>
        <dbReference type="EMBL" id="KPQ11894.1"/>
    </source>
</evidence>
<name>A0A0P8BQT9_9HYPH</name>